<name>A0A9D2UJU8_9BACT</name>
<evidence type="ECO:0000256" key="1">
    <source>
        <dbReference type="ARBA" id="ARBA00022676"/>
    </source>
</evidence>
<dbReference type="PANTHER" id="PTHR22916:SF51">
    <property type="entry name" value="GLYCOSYLTRANSFERASE EPSH-RELATED"/>
    <property type="match status" value="1"/>
</dbReference>
<dbReference type="AlphaFoldDB" id="A0A9D2UJU8"/>
<accession>A0A9D2UJU8</accession>
<evidence type="ECO:0000313" key="5">
    <source>
        <dbReference type="Proteomes" id="UP000787625"/>
    </source>
</evidence>
<evidence type="ECO:0000259" key="3">
    <source>
        <dbReference type="Pfam" id="PF00535"/>
    </source>
</evidence>
<dbReference type="CDD" id="cd00761">
    <property type="entry name" value="Glyco_tranf_GTA_type"/>
    <property type="match status" value="1"/>
</dbReference>
<proteinExistence type="predicted"/>
<keyword evidence="2" id="KW-0808">Transferase</keyword>
<organism evidence="4 5">
    <name type="scientific">Candidatus Avibacteroides avistercoris</name>
    <dbReference type="NCBI Taxonomy" id="2840690"/>
    <lineage>
        <taxon>Bacteria</taxon>
        <taxon>Pseudomonadati</taxon>
        <taxon>Bacteroidota</taxon>
        <taxon>Bacteroidia</taxon>
        <taxon>Bacteroidales</taxon>
        <taxon>Bacteroidaceae</taxon>
        <taxon>Bacteroidaceae incertae sedis</taxon>
        <taxon>Candidatus Avibacteroides</taxon>
    </lineage>
</organism>
<gene>
    <name evidence="4" type="ORF">IAA93_08040</name>
</gene>
<feature type="domain" description="Glycosyltransferase 2-like" evidence="3">
    <location>
        <begin position="6"/>
        <end position="135"/>
    </location>
</feature>
<dbReference type="GO" id="GO:0016758">
    <property type="term" value="F:hexosyltransferase activity"/>
    <property type="evidence" value="ECO:0007669"/>
    <property type="project" value="UniProtKB-ARBA"/>
</dbReference>
<evidence type="ECO:0000313" key="4">
    <source>
        <dbReference type="EMBL" id="HJD53656.1"/>
    </source>
</evidence>
<dbReference type="Proteomes" id="UP000787625">
    <property type="component" value="Unassembled WGS sequence"/>
</dbReference>
<evidence type="ECO:0000256" key="2">
    <source>
        <dbReference type="ARBA" id="ARBA00022679"/>
    </source>
</evidence>
<dbReference type="Gene3D" id="3.90.550.10">
    <property type="entry name" value="Spore Coat Polysaccharide Biosynthesis Protein SpsA, Chain A"/>
    <property type="match status" value="1"/>
</dbReference>
<keyword evidence="1" id="KW-0328">Glycosyltransferase</keyword>
<comment type="caution">
    <text evidence="4">The sequence shown here is derived from an EMBL/GenBank/DDBJ whole genome shotgun (WGS) entry which is preliminary data.</text>
</comment>
<reference evidence="4" key="2">
    <citation type="submission" date="2021-04" db="EMBL/GenBank/DDBJ databases">
        <authorList>
            <person name="Gilroy R."/>
        </authorList>
    </citation>
    <scope>NUCLEOTIDE SEQUENCE</scope>
    <source>
        <strain evidence="4">MalCec1-1739</strain>
    </source>
</reference>
<dbReference type="EMBL" id="DWUP01000190">
    <property type="protein sequence ID" value="HJD53656.1"/>
    <property type="molecule type" value="Genomic_DNA"/>
</dbReference>
<dbReference type="InterPro" id="IPR001173">
    <property type="entry name" value="Glyco_trans_2-like"/>
</dbReference>
<dbReference type="Pfam" id="PF00535">
    <property type="entry name" value="Glycos_transf_2"/>
    <property type="match status" value="1"/>
</dbReference>
<reference evidence="4" key="1">
    <citation type="journal article" date="2021" name="PeerJ">
        <title>Extensive microbial diversity within the chicken gut microbiome revealed by metagenomics and culture.</title>
        <authorList>
            <person name="Gilroy R."/>
            <person name="Ravi A."/>
            <person name="Getino M."/>
            <person name="Pursley I."/>
            <person name="Horton D.L."/>
            <person name="Alikhan N.F."/>
            <person name="Baker D."/>
            <person name="Gharbi K."/>
            <person name="Hall N."/>
            <person name="Watson M."/>
            <person name="Adriaenssens E.M."/>
            <person name="Foster-Nyarko E."/>
            <person name="Jarju S."/>
            <person name="Secka A."/>
            <person name="Antonio M."/>
            <person name="Oren A."/>
            <person name="Chaudhuri R.R."/>
            <person name="La Ragione R."/>
            <person name="Hildebrand F."/>
            <person name="Pallen M.J."/>
        </authorList>
    </citation>
    <scope>NUCLEOTIDE SEQUENCE</scope>
    <source>
        <strain evidence="4">MalCec1-1739</strain>
    </source>
</reference>
<dbReference type="PANTHER" id="PTHR22916">
    <property type="entry name" value="GLYCOSYLTRANSFERASE"/>
    <property type="match status" value="1"/>
</dbReference>
<dbReference type="InterPro" id="IPR029044">
    <property type="entry name" value="Nucleotide-diphossugar_trans"/>
</dbReference>
<sequence length="321" mass="37664">MAATISVIIPVRNSRDYLDKCMESVLGQTFTDIEVILAENKSTDGSVEMCDGYAAKDSRVRVLHLDTEGQSAARNAALDVCTAPLVCFIDSDDHVETDMLASLHELMTAYQADIVCSNFFYEHDGVARTNEYDDGKVMVLDKRGTTEKFLSMEINNSPWSKLIKRSLFDGLRFPEGRLYEDHAIMHRLAYRCDKAVWLRKSYYYYVQHDGSTVHTRTPKKIYDFFLADYDRYRFIGEHRVLLEGDTTRLTNLEAMRCFKHFRTFMRDRRSDGCRRLRDDMIVKLSDMSHNEKLKPKLRRRLWAVRRAYWLFYLIHVALRRK</sequence>
<protein>
    <submittedName>
        <fullName evidence="4">Glycosyltransferase family 2 protein</fullName>
    </submittedName>
</protein>
<dbReference type="SUPFAM" id="SSF53448">
    <property type="entry name" value="Nucleotide-diphospho-sugar transferases"/>
    <property type="match status" value="1"/>
</dbReference>